<dbReference type="AlphaFoldDB" id="A0A5B0SJF9"/>
<feature type="compositionally biased region" description="Basic and acidic residues" evidence="1">
    <location>
        <begin position="1"/>
        <end position="10"/>
    </location>
</feature>
<accession>A0A5B0SJF9</accession>
<reference evidence="2 3" key="1">
    <citation type="submission" date="2019-05" db="EMBL/GenBank/DDBJ databases">
        <title>Emergence of the Ug99 lineage of the wheat stem rust pathogen through somatic hybridization.</title>
        <authorList>
            <person name="Li F."/>
            <person name="Upadhyaya N.M."/>
            <person name="Sperschneider J."/>
            <person name="Matny O."/>
            <person name="Nguyen-Phuc H."/>
            <person name="Mago R."/>
            <person name="Raley C."/>
            <person name="Miller M.E."/>
            <person name="Silverstein K.A.T."/>
            <person name="Henningsen E."/>
            <person name="Hirsch C.D."/>
            <person name="Visser B."/>
            <person name="Pretorius Z.A."/>
            <person name="Steffenson B.J."/>
            <person name="Schwessinger B."/>
            <person name="Dodds P.N."/>
            <person name="Figueroa M."/>
        </authorList>
    </citation>
    <scope>NUCLEOTIDE SEQUENCE [LARGE SCALE GENOMIC DNA]</scope>
    <source>
        <strain evidence="2 3">Ug99</strain>
    </source>
</reference>
<comment type="caution">
    <text evidence="2">The sequence shown here is derived from an EMBL/GenBank/DDBJ whole genome shotgun (WGS) entry which is preliminary data.</text>
</comment>
<evidence type="ECO:0000256" key="1">
    <source>
        <dbReference type="SAM" id="MobiDB-lite"/>
    </source>
</evidence>
<dbReference type="EMBL" id="VDEP01000003">
    <property type="protein sequence ID" value="KAA1138336.1"/>
    <property type="molecule type" value="Genomic_DNA"/>
</dbReference>
<organism evidence="2 3">
    <name type="scientific">Puccinia graminis f. sp. tritici</name>
    <dbReference type="NCBI Taxonomy" id="56615"/>
    <lineage>
        <taxon>Eukaryota</taxon>
        <taxon>Fungi</taxon>
        <taxon>Dikarya</taxon>
        <taxon>Basidiomycota</taxon>
        <taxon>Pucciniomycotina</taxon>
        <taxon>Pucciniomycetes</taxon>
        <taxon>Pucciniales</taxon>
        <taxon>Pucciniaceae</taxon>
        <taxon>Puccinia</taxon>
    </lineage>
</organism>
<sequence>MNNGFERADDTLPSQPPKVPPTNLHADIQSRRRWWISGAESSEALFRRDVAKRSLFVWSSPHDFMAWVLRVWRGFSGTLHLSLTARAVIPIGCTGTLRSAGIVYDHQASRDR</sequence>
<gene>
    <name evidence="2" type="ORF">PGTUg99_031845</name>
</gene>
<name>A0A5B0SJF9_PUCGR</name>
<evidence type="ECO:0000313" key="2">
    <source>
        <dbReference type="EMBL" id="KAA1138336.1"/>
    </source>
</evidence>
<dbReference type="Proteomes" id="UP000325313">
    <property type="component" value="Unassembled WGS sequence"/>
</dbReference>
<feature type="region of interest" description="Disordered" evidence="1">
    <location>
        <begin position="1"/>
        <end position="24"/>
    </location>
</feature>
<protein>
    <submittedName>
        <fullName evidence="2">Uncharacterized protein</fullName>
    </submittedName>
</protein>
<proteinExistence type="predicted"/>
<evidence type="ECO:0000313" key="3">
    <source>
        <dbReference type="Proteomes" id="UP000325313"/>
    </source>
</evidence>